<evidence type="ECO:0000313" key="2">
    <source>
        <dbReference type="Proteomes" id="UP000199110"/>
    </source>
</evidence>
<keyword evidence="2" id="KW-1185">Reference proteome</keyword>
<dbReference type="OrthoDB" id="7210484at2"/>
<gene>
    <name evidence="1" type="ORF">SAMN04488095_1734</name>
</gene>
<dbReference type="PIRSF" id="PIRSF029416">
    <property type="entry name" value="UCP029416_PTP"/>
    <property type="match status" value="1"/>
</dbReference>
<dbReference type="InterPro" id="IPR016919">
    <property type="entry name" value="UCP029416_PTP"/>
</dbReference>
<dbReference type="EMBL" id="FORA01000002">
    <property type="protein sequence ID" value="SFI92084.1"/>
    <property type="molecule type" value="Genomic_DNA"/>
</dbReference>
<dbReference type="SUPFAM" id="SSF52788">
    <property type="entry name" value="Phosphotyrosine protein phosphatases I"/>
    <property type="match status" value="1"/>
</dbReference>
<organism evidence="1 2">
    <name type="scientific">Jannaschia pohangensis</name>
    <dbReference type="NCBI Taxonomy" id="390807"/>
    <lineage>
        <taxon>Bacteria</taxon>
        <taxon>Pseudomonadati</taxon>
        <taxon>Pseudomonadota</taxon>
        <taxon>Alphaproteobacteria</taxon>
        <taxon>Rhodobacterales</taxon>
        <taxon>Roseobacteraceae</taxon>
        <taxon>Jannaschia</taxon>
    </lineage>
</organism>
<dbReference type="AlphaFoldDB" id="A0A1I3M4Z2"/>
<proteinExistence type="predicted"/>
<dbReference type="InterPro" id="IPR036196">
    <property type="entry name" value="Ptyr_pPase_sf"/>
</dbReference>
<name>A0A1I3M4Z2_9RHOB</name>
<evidence type="ECO:0000313" key="1">
    <source>
        <dbReference type="EMBL" id="SFI92084.1"/>
    </source>
</evidence>
<dbReference type="Proteomes" id="UP000199110">
    <property type="component" value="Unassembled WGS sequence"/>
</dbReference>
<reference evidence="1 2" key="1">
    <citation type="submission" date="2016-10" db="EMBL/GenBank/DDBJ databases">
        <authorList>
            <person name="de Groot N.N."/>
        </authorList>
    </citation>
    <scope>NUCLEOTIDE SEQUENCE [LARGE SCALE GENOMIC DNA]</scope>
    <source>
        <strain evidence="1 2">DSM 19073</strain>
    </source>
</reference>
<sequence length="106" mass="12001">MTRALFICGKARMRSPTAAEIARQWVETDYAGLSHDADVAIDHDAVDWADIILVMEARQAKRLKTLFPDLSARKTIVNLGIPDRYSFMQPELVTRLTPILRARFAT</sequence>
<dbReference type="STRING" id="390807.SAMN04488095_1734"/>
<dbReference type="RefSeq" id="WP_092779315.1">
    <property type="nucleotide sequence ID" value="NZ_FORA01000002.1"/>
</dbReference>
<accession>A0A1I3M4Z2</accession>
<protein>
    <submittedName>
        <fullName evidence="1">Uncharacterized protein</fullName>
    </submittedName>
</protein>